<reference evidence="4" key="1">
    <citation type="submission" date="2017-01" db="EMBL/GenBank/DDBJ databases">
        <authorList>
            <person name="Varghese N."/>
            <person name="Submissions S."/>
        </authorList>
    </citation>
    <scope>NUCLEOTIDE SEQUENCE [LARGE SCALE GENOMIC DNA]</scope>
    <source>
        <strain evidence="4">DM9</strain>
    </source>
</reference>
<dbReference type="OrthoDB" id="674818at2"/>
<organism evidence="3 4">
    <name type="scientific">Pontibacter lucknowensis</name>
    <dbReference type="NCBI Taxonomy" id="1077936"/>
    <lineage>
        <taxon>Bacteria</taxon>
        <taxon>Pseudomonadati</taxon>
        <taxon>Bacteroidota</taxon>
        <taxon>Cytophagia</taxon>
        <taxon>Cytophagales</taxon>
        <taxon>Hymenobacteraceae</taxon>
        <taxon>Pontibacter</taxon>
    </lineage>
</organism>
<proteinExistence type="predicted"/>
<feature type="transmembrane region" description="Helical" evidence="1">
    <location>
        <begin position="203"/>
        <end position="225"/>
    </location>
</feature>
<accession>A0A1N6U658</accession>
<name>A0A1N6U658_9BACT</name>
<keyword evidence="1" id="KW-0472">Membrane</keyword>
<dbReference type="RefSeq" id="WP_076421036.1">
    <property type="nucleotide sequence ID" value="NZ_FTNM01000001.1"/>
</dbReference>
<feature type="transmembrane region" description="Helical" evidence="1">
    <location>
        <begin position="237"/>
        <end position="257"/>
    </location>
</feature>
<feature type="transmembrane region" description="Helical" evidence="1">
    <location>
        <begin position="48"/>
        <end position="68"/>
    </location>
</feature>
<feature type="transmembrane region" description="Helical" evidence="1">
    <location>
        <begin position="148"/>
        <end position="167"/>
    </location>
</feature>
<feature type="transmembrane region" description="Helical" evidence="1">
    <location>
        <begin position="173"/>
        <end position="191"/>
    </location>
</feature>
<evidence type="ECO:0000259" key="2">
    <source>
        <dbReference type="Pfam" id="PF14351"/>
    </source>
</evidence>
<protein>
    <recommendedName>
        <fullName evidence="2">DUF4401 domain-containing protein</fullName>
    </recommendedName>
</protein>
<dbReference type="Pfam" id="PF14351">
    <property type="entry name" value="DUF4401"/>
    <property type="match status" value="1"/>
</dbReference>
<feature type="transmembrane region" description="Helical" evidence="1">
    <location>
        <begin position="305"/>
        <end position="322"/>
    </location>
</feature>
<dbReference type="STRING" id="1077936.SAMN05421545_0686"/>
<feature type="domain" description="DUF4401" evidence="2">
    <location>
        <begin position="44"/>
        <end position="352"/>
    </location>
</feature>
<dbReference type="InterPro" id="IPR025513">
    <property type="entry name" value="DUF4401"/>
</dbReference>
<dbReference type="Proteomes" id="UP000185924">
    <property type="component" value="Unassembled WGS sequence"/>
</dbReference>
<feature type="transmembrane region" description="Helical" evidence="1">
    <location>
        <begin position="74"/>
        <end position="92"/>
    </location>
</feature>
<keyword evidence="4" id="KW-1185">Reference proteome</keyword>
<dbReference type="AlphaFoldDB" id="A0A1N6U658"/>
<dbReference type="EMBL" id="FTNM01000001">
    <property type="protein sequence ID" value="SIQ60786.1"/>
    <property type="molecule type" value="Genomic_DNA"/>
</dbReference>
<gene>
    <name evidence="3" type="ORF">SAMN05421545_0686</name>
</gene>
<keyword evidence="1" id="KW-0812">Transmembrane</keyword>
<keyword evidence="1" id="KW-1133">Transmembrane helix</keyword>
<feature type="transmembrane region" description="Helical" evidence="1">
    <location>
        <begin position="125"/>
        <end position="143"/>
    </location>
</feature>
<feature type="transmembrane region" description="Helical" evidence="1">
    <location>
        <begin position="334"/>
        <end position="353"/>
    </location>
</feature>
<feature type="transmembrane region" description="Helical" evidence="1">
    <location>
        <begin position="269"/>
        <end position="299"/>
    </location>
</feature>
<evidence type="ECO:0000313" key="3">
    <source>
        <dbReference type="EMBL" id="SIQ60786.1"/>
    </source>
</evidence>
<evidence type="ECO:0000313" key="4">
    <source>
        <dbReference type="Proteomes" id="UP000185924"/>
    </source>
</evidence>
<sequence>MADKEPIQLEALLQEIAQEQPDFRYDEAAIKAEVAHSTSLLKRWPVKLLTILGGLLAMGLLLGFLFSAGLYNSGIGLLLFGAGFLIGAEVLIRFEKTFSAEAVGVSLNIAGYVLLAIGVGQLTDSGTSVALLLGIAALLVLIFSESGIYVFLSVLVLNGSLLSLIFIHKVYNLSHVLVVVLVGVLTFISLYEAKLLALSRRFTLVFGPVRMGLIFSLIITLGLFVHQKFLSTNITHFWLSGLFLIGCLLLLLHRVLLESGVEDRKTLAIFYTCCAVVLLPTVLAPSVPGALLVVLSSFYIGHRTGLWVGLLALAYFLVLYYYDLNMTLLAKSGVLVLTGTLFLGGLDLLNRYLRSHEA</sequence>
<feature type="transmembrane region" description="Helical" evidence="1">
    <location>
        <begin position="99"/>
        <end position="119"/>
    </location>
</feature>
<evidence type="ECO:0000256" key="1">
    <source>
        <dbReference type="SAM" id="Phobius"/>
    </source>
</evidence>